<keyword evidence="2" id="KW-1185">Reference proteome</keyword>
<protein>
    <submittedName>
        <fullName evidence="1">Uncharacterized protein</fullName>
    </submittedName>
</protein>
<sequence length="431" mass="47588">MTSNSGTLKHLPPLSASTFQHWKNLVFSYCLQRNVDDHFLSDLVAGEKDAVAKVVLLSQKSEAAGIIGENLGVELYAKFVNDENQKQPHTLWSTICSHFESSSKENQSMVYLDFLKVGFTESGGLPKLITDLDVSIANLRNVGIIIKTFEKATLDEGLLSEYIVNLLPLKMETTREIILNKRPLTISTVLRHFNSKHLSQMTAPANSVASTSESTYIKSESAMKAAVTKCANGRHNKLSHHPENMCYHIHPKLAPELYKKRNQKKANAVIGKENSGDEAHLCISKAFSACLGLSRIFLNSCCTDHMFSKRNQFSDYCEINSEVKIVNGPMVPIIGAGVMVPIIGAGVVQVKNHKGINHKFDALHVPQISQPLLSLGRLGENGCDLVRHGSVWSIISNKVKLFNAKIVNRIFVVKASIVIPQHERGIRVGTL</sequence>
<gene>
    <name evidence="1" type="ORF">MJO28_015721</name>
</gene>
<comment type="caution">
    <text evidence="1">The sequence shown here is derived from an EMBL/GenBank/DDBJ whole genome shotgun (WGS) entry which is preliminary data.</text>
</comment>
<dbReference type="EMBL" id="CM045881">
    <property type="protein sequence ID" value="KAI7936822.1"/>
    <property type="molecule type" value="Genomic_DNA"/>
</dbReference>
<reference evidence="1 2" key="3">
    <citation type="journal article" date="2022" name="Microbiol. Spectr.">
        <title>Folding features and dynamics of 3D genome architecture in plant fungal pathogens.</title>
        <authorList>
            <person name="Xia C."/>
        </authorList>
    </citation>
    <scope>NUCLEOTIDE SEQUENCE [LARGE SCALE GENOMIC DNA]</scope>
    <source>
        <strain evidence="1 2">93-210</strain>
    </source>
</reference>
<name>A0ACC0DQM0_9BASI</name>
<evidence type="ECO:0000313" key="2">
    <source>
        <dbReference type="Proteomes" id="UP001060170"/>
    </source>
</evidence>
<proteinExistence type="predicted"/>
<reference evidence="2" key="1">
    <citation type="journal article" date="2018" name="BMC Genomics">
        <title>Genomic insights into host adaptation between the wheat stripe rust pathogen (Puccinia striiformis f. sp. tritici) and the barley stripe rust pathogen (Puccinia striiformis f. sp. hordei).</title>
        <authorList>
            <person name="Xia C."/>
            <person name="Wang M."/>
            <person name="Yin C."/>
            <person name="Cornejo O.E."/>
            <person name="Hulbert S.H."/>
            <person name="Chen X."/>
        </authorList>
    </citation>
    <scope>NUCLEOTIDE SEQUENCE [LARGE SCALE GENOMIC DNA]</scope>
    <source>
        <strain evidence="2">93-210</strain>
    </source>
</reference>
<evidence type="ECO:0000313" key="1">
    <source>
        <dbReference type="EMBL" id="KAI7936822.1"/>
    </source>
</evidence>
<accession>A0ACC0DQM0</accession>
<organism evidence="1 2">
    <name type="scientific">Puccinia striiformis f. sp. tritici</name>
    <dbReference type="NCBI Taxonomy" id="168172"/>
    <lineage>
        <taxon>Eukaryota</taxon>
        <taxon>Fungi</taxon>
        <taxon>Dikarya</taxon>
        <taxon>Basidiomycota</taxon>
        <taxon>Pucciniomycotina</taxon>
        <taxon>Pucciniomycetes</taxon>
        <taxon>Pucciniales</taxon>
        <taxon>Pucciniaceae</taxon>
        <taxon>Puccinia</taxon>
    </lineage>
</organism>
<dbReference type="Proteomes" id="UP001060170">
    <property type="component" value="Chromosome 17"/>
</dbReference>
<reference evidence="2" key="2">
    <citation type="journal article" date="2018" name="Mol. Plant Microbe Interact.">
        <title>Genome sequence resources for the wheat stripe rust pathogen (Puccinia striiformis f. sp. tritici) and the barley stripe rust pathogen (Puccinia striiformis f. sp. hordei).</title>
        <authorList>
            <person name="Xia C."/>
            <person name="Wang M."/>
            <person name="Yin C."/>
            <person name="Cornejo O.E."/>
            <person name="Hulbert S.H."/>
            <person name="Chen X."/>
        </authorList>
    </citation>
    <scope>NUCLEOTIDE SEQUENCE [LARGE SCALE GENOMIC DNA]</scope>
    <source>
        <strain evidence="2">93-210</strain>
    </source>
</reference>